<feature type="region of interest" description="Disordered" evidence="1">
    <location>
        <begin position="347"/>
        <end position="628"/>
    </location>
</feature>
<feature type="region of interest" description="Disordered" evidence="1">
    <location>
        <begin position="126"/>
        <end position="335"/>
    </location>
</feature>
<feature type="compositionally biased region" description="Polar residues" evidence="1">
    <location>
        <begin position="397"/>
        <end position="410"/>
    </location>
</feature>
<feature type="region of interest" description="Disordered" evidence="1">
    <location>
        <begin position="1"/>
        <end position="113"/>
    </location>
</feature>
<feature type="compositionally biased region" description="Polar residues" evidence="1">
    <location>
        <begin position="221"/>
        <end position="235"/>
    </location>
</feature>
<protein>
    <submittedName>
        <fullName evidence="2">Uncharacterized protein</fullName>
    </submittedName>
</protein>
<feature type="compositionally biased region" description="Basic and acidic residues" evidence="1">
    <location>
        <begin position="411"/>
        <end position="420"/>
    </location>
</feature>
<proteinExistence type="predicted"/>
<feature type="region of interest" description="Disordered" evidence="1">
    <location>
        <begin position="774"/>
        <end position="800"/>
    </location>
</feature>
<feature type="compositionally biased region" description="Acidic residues" evidence="1">
    <location>
        <begin position="596"/>
        <end position="606"/>
    </location>
</feature>
<sequence length="1035" mass="113356">MDSPEPLGDVSSVTLRPGITPNSEVFASPVPVPSQKNRPQRGRRAVNQKAKPSFIDENDTSDDAQGQGDGGSLLIKRPLRDVARRTTEFPRYPKGFKTKPTNPVPEPDTDPNEGVMLELDIHKVDSRPASVSAPEPELDDTSVDSEVPMGRGIPITTSTAASPVSHEQKEEMTSNVRGPSNMEPDGGNTPGKRMPVPNTKVKLPALELEVDEPTDHGQHGNAFSLSALPPSTGNSPVAVKTERKKASKKRSAKEVAKQPRKKAVKQVTQHREIATTSQSKTGRVAPDERGVESSSNGEDDKEDALIGSCLQEQGLVRPTMPRQATFKPLKSPVNTHLAATQDLISISSDMSDEFDEDDAEEDDDFVPTRSLDVEKDASVHPKTRAATQHGAVKDTCKSSNTSKARVVNSQPRERQKKPPSDDCATELEPKAPSNKVPQIMGVDKTRVGGTTVRQMEQVMDTTSTTSAPNQAKDGGIDKPEHARQADEVTVEPPRKTNIITFGRGGPQNAGKAQKTAKAPVRRSPDRQALTSTEDEAPVAIPPESAPAPHEQWVQKATNAEATRHSTSLHDSSGSQSNTKPRLAPHRGNRDMNDYVLDVEADREDGDSERVYEGQTRSDERLLNGTPDEDMSDAYDAAASDEVIFDFTDDGNAMGVLELPTENISSVALPDTSNNQKLLAHEHKTAVVSPQTFSRNIPTRAGAYDQFAAGLMAFKHPFRGDEITSRAAHTTNPVPGFKRCLQSTFPSSNQRLPGTIAPPMDIESVAKKPRFEAVRSASNSQDENCVNGPAASRTPARDSSDDVFYQERQCEPIKRTAFVRNCINNEQKDHGATRLEAMSKVRDHHVGYNSPTNHRQRARALQQPDSVAKKVLAAISAPEVNASTLSSSHSDPGLDFVHDGERIPDVDDRERAWKKAAEPYGEGIAEIMHKSVNVILRSLKTKEDAINDVVEDYEREGKRIVGKLSAEHEKERRQLVKQFDYYRTSYIKVCTEACRRAKTTSNDLKSVDLGRIMAEMRRDPAVDRLKELQRALEKPA</sequence>
<evidence type="ECO:0000256" key="1">
    <source>
        <dbReference type="SAM" id="MobiDB-lite"/>
    </source>
</evidence>
<reference evidence="2 3" key="1">
    <citation type="submission" date="2015-09" db="EMBL/GenBank/DDBJ databases">
        <title>Host preference determinants of Valsa canker pathogens revealed by comparative genomics.</title>
        <authorList>
            <person name="Yin Z."/>
            <person name="Huang L."/>
        </authorList>
    </citation>
    <scope>NUCLEOTIDE SEQUENCE [LARGE SCALE GENOMIC DNA]</scope>
    <source>
        <strain evidence="2 3">03-1</strain>
    </source>
</reference>
<evidence type="ECO:0000313" key="3">
    <source>
        <dbReference type="Proteomes" id="UP000283895"/>
    </source>
</evidence>
<gene>
    <name evidence="2" type="ORF">VMCG_07805</name>
</gene>
<feature type="compositionally biased region" description="Basic and acidic residues" evidence="1">
    <location>
        <begin position="607"/>
        <end position="621"/>
    </location>
</feature>
<dbReference type="OrthoDB" id="5242209at2759"/>
<name>A0A423VZN8_9PEZI</name>
<feature type="compositionally biased region" description="Basic and acidic residues" evidence="1">
    <location>
        <begin position="474"/>
        <end position="486"/>
    </location>
</feature>
<dbReference type="AlphaFoldDB" id="A0A423VZN8"/>
<dbReference type="Proteomes" id="UP000283895">
    <property type="component" value="Unassembled WGS sequence"/>
</dbReference>
<dbReference type="EMBL" id="LKEA01000032">
    <property type="protein sequence ID" value="ROV96563.1"/>
    <property type="molecule type" value="Genomic_DNA"/>
</dbReference>
<dbReference type="STRING" id="356882.A0A423VZN8"/>
<feature type="compositionally biased region" description="Polar residues" evidence="1">
    <location>
        <begin position="554"/>
        <end position="579"/>
    </location>
</feature>
<organism evidence="2 3">
    <name type="scientific">Cytospora schulzeri</name>
    <dbReference type="NCBI Taxonomy" id="448051"/>
    <lineage>
        <taxon>Eukaryota</taxon>
        <taxon>Fungi</taxon>
        <taxon>Dikarya</taxon>
        <taxon>Ascomycota</taxon>
        <taxon>Pezizomycotina</taxon>
        <taxon>Sordariomycetes</taxon>
        <taxon>Sordariomycetidae</taxon>
        <taxon>Diaporthales</taxon>
        <taxon>Cytosporaceae</taxon>
        <taxon>Cytospora</taxon>
    </lineage>
</organism>
<accession>A0A423VZN8</accession>
<feature type="compositionally biased region" description="Basic residues" evidence="1">
    <location>
        <begin position="242"/>
        <end position="251"/>
    </location>
</feature>
<keyword evidence="3" id="KW-1185">Reference proteome</keyword>
<feature type="compositionally biased region" description="Basic and acidic residues" evidence="1">
    <location>
        <begin position="78"/>
        <end position="88"/>
    </location>
</feature>
<feature type="compositionally biased region" description="Polar residues" evidence="1">
    <location>
        <begin position="451"/>
        <end position="469"/>
    </location>
</feature>
<evidence type="ECO:0000313" key="2">
    <source>
        <dbReference type="EMBL" id="ROV96563.1"/>
    </source>
</evidence>
<comment type="caution">
    <text evidence="2">The sequence shown here is derived from an EMBL/GenBank/DDBJ whole genome shotgun (WGS) entry which is preliminary data.</text>
</comment>
<feature type="compositionally biased region" description="Acidic residues" evidence="1">
    <location>
        <begin position="350"/>
        <end position="365"/>
    </location>
</feature>